<feature type="signal peptide" evidence="1">
    <location>
        <begin position="1"/>
        <end position="29"/>
    </location>
</feature>
<evidence type="ECO:0000313" key="2">
    <source>
        <dbReference type="EMBL" id="BCJ44540.1"/>
    </source>
</evidence>
<dbReference type="Proteomes" id="UP000676967">
    <property type="component" value="Chromosome"/>
</dbReference>
<feature type="chain" id="PRO_5045074902" description="Lipoprotein" evidence="1">
    <location>
        <begin position="30"/>
        <end position="329"/>
    </location>
</feature>
<dbReference type="EMBL" id="AP023356">
    <property type="protein sequence ID" value="BCJ44540.1"/>
    <property type="molecule type" value="Genomic_DNA"/>
</dbReference>
<sequence length="329" mass="34462">MLRTLRPALLLATATVTAGVLAVPGAAFAADTTTQLTAAQMAAALKTVAGTTGASAAKGWAGGFTLTGKGGSGTATFVTDPVGGRAYTRVDVPYQHETTYAVAKSGVYESLSTAKEKAAVTMMRKTSVKFVFTAKPTLNLTSWTRDNSADPSTVLTGDTEYAGTKVEHADNSATYKYDDGEEGSYSFEVSATGELTSAKISLAGYLDATYTWRYGAQSITLPTAAQTVGSATMTKALAYVNLRTDVQKLAKKSAADVRTAANKHTVRVSVLRKVVKRDVAKFNKAAKVTVVKVTAVTGGVRISARNPWTGVKVTYTIKASGKKVLVTKK</sequence>
<reference evidence="2 3" key="1">
    <citation type="submission" date="2020-08" db="EMBL/GenBank/DDBJ databases">
        <title>Whole genome shotgun sequence of Actinoplanes ianthinogenes NBRC 13996.</title>
        <authorList>
            <person name="Komaki H."/>
            <person name="Tamura T."/>
        </authorList>
    </citation>
    <scope>NUCLEOTIDE SEQUENCE [LARGE SCALE GENOMIC DNA]</scope>
    <source>
        <strain evidence="2 3">NBRC 13996</strain>
    </source>
</reference>
<evidence type="ECO:0008006" key="4">
    <source>
        <dbReference type="Google" id="ProtNLM"/>
    </source>
</evidence>
<dbReference type="RefSeq" id="WP_189329406.1">
    <property type="nucleotide sequence ID" value="NZ_AP023356.1"/>
</dbReference>
<gene>
    <name evidence="2" type="ORF">Aiant_51970</name>
</gene>
<name>A0ABM7LYY3_9ACTN</name>
<protein>
    <recommendedName>
        <fullName evidence="4">Lipoprotein</fullName>
    </recommendedName>
</protein>
<keyword evidence="1" id="KW-0732">Signal</keyword>
<keyword evidence="3" id="KW-1185">Reference proteome</keyword>
<evidence type="ECO:0000313" key="3">
    <source>
        <dbReference type="Proteomes" id="UP000676967"/>
    </source>
</evidence>
<accession>A0ABM7LYY3</accession>
<evidence type="ECO:0000256" key="1">
    <source>
        <dbReference type="SAM" id="SignalP"/>
    </source>
</evidence>
<proteinExistence type="predicted"/>
<organism evidence="2 3">
    <name type="scientific">Actinoplanes ianthinogenes</name>
    <dbReference type="NCBI Taxonomy" id="122358"/>
    <lineage>
        <taxon>Bacteria</taxon>
        <taxon>Bacillati</taxon>
        <taxon>Actinomycetota</taxon>
        <taxon>Actinomycetes</taxon>
        <taxon>Micromonosporales</taxon>
        <taxon>Micromonosporaceae</taxon>
        <taxon>Actinoplanes</taxon>
    </lineage>
</organism>